<evidence type="ECO:0000256" key="1">
    <source>
        <dbReference type="SAM" id="MobiDB-lite"/>
    </source>
</evidence>
<dbReference type="AlphaFoldDB" id="A0A8J7PMR1"/>
<accession>A0A8J7PMR1</accession>
<organism evidence="2 3">
    <name type="scientific">Candidatus Obscuribacter phosphatis</name>
    <dbReference type="NCBI Taxonomy" id="1906157"/>
    <lineage>
        <taxon>Bacteria</taxon>
        <taxon>Bacillati</taxon>
        <taxon>Candidatus Melainabacteria</taxon>
        <taxon>Candidatus Obscuribacterales</taxon>
        <taxon>Candidatus Obscuribacteraceae</taxon>
        <taxon>Candidatus Obscuribacter</taxon>
    </lineage>
</organism>
<proteinExistence type="predicted"/>
<sequence length="462" mass="51245">MVQFIRFMQVLCRSLGTGLHPMPKTNHSASSVRRHSFRAQGRVGRLLPATQADFPMPGESLSDFRKRFLDYLSVNASAAEKALLDGDRFNSAGIVVSASALSSSRAERMLDAWLKGQRNGSDYKEQGKQSGSAAGAASRLPKPHEPAPDNFYEADIDYSEDDFDDDDDLDSEDFSYLPKVQFEWGERAPDWVRASERFASEPAAAPAQRGKSLSGSFQASNSQVTNAKERGERRETFDSGAALMKDSLGRVKEIHTKFGDRLEFSYDAAGHLISFLRLDHEGRVHSSAKRDKHGVIVRDGSGRVMAQGETLQVDPFGCVSIGRADGQYWSLDLVRSVHIEKRLLADEFGQWYAMTAIFCSDGFRMATRFSPVSRQPELDEMKSEAGEGRRGKLGHGHYRFYGRDGSVVEFGSDRDLEQMKPSGVMPPGSKEVTDKHWGRKQAGTAWASLREYMGNYLALGAV</sequence>
<protein>
    <submittedName>
        <fullName evidence="2">Uncharacterized protein</fullName>
    </submittedName>
</protein>
<gene>
    <name evidence="2" type="ORF">J0M35_14815</name>
</gene>
<dbReference type="EMBL" id="JAFLCK010000022">
    <property type="protein sequence ID" value="MBN8661635.1"/>
    <property type="molecule type" value="Genomic_DNA"/>
</dbReference>
<comment type="caution">
    <text evidence="2">The sequence shown here is derived from an EMBL/GenBank/DDBJ whole genome shotgun (WGS) entry which is preliminary data.</text>
</comment>
<feature type="region of interest" description="Disordered" evidence="1">
    <location>
        <begin position="118"/>
        <end position="152"/>
    </location>
</feature>
<evidence type="ECO:0000313" key="2">
    <source>
        <dbReference type="EMBL" id="MBN8661635.1"/>
    </source>
</evidence>
<reference evidence="2" key="1">
    <citation type="submission" date="2021-02" db="EMBL/GenBank/DDBJ databases">
        <title>Genome-Resolved Metagenomics of a Microbial Community Performing Photosynthetic Biological Nutrient Removal.</title>
        <authorList>
            <person name="Mcdaniel E.A."/>
        </authorList>
    </citation>
    <scope>NUCLEOTIDE SEQUENCE</scope>
    <source>
        <strain evidence="2">UWPOB_OBS1</strain>
    </source>
</reference>
<name>A0A8J7PMR1_9BACT</name>
<feature type="compositionally biased region" description="Polar residues" evidence="1">
    <location>
        <begin position="211"/>
        <end position="226"/>
    </location>
</feature>
<feature type="region of interest" description="Disordered" evidence="1">
    <location>
        <begin position="418"/>
        <end position="437"/>
    </location>
</feature>
<feature type="region of interest" description="Disordered" evidence="1">
    <location>
        <begin position="202"/>
        <end position="239"/>
    </location>
</feature>
<dbReference type="Proteomes" id="UP000664277">
    <property type="component" value="Unassembled WGS sequence"/>
</dbReference>
<feature type="compositionally biased region" description="Basic and acidic residues" evidence="1">
    <location>
        <begin position="227"/>
        <end position="237"/>
    </location>
</feature>
<evidence type="ECO:0000313" key="3">
    <source>
        <dbReference type="Proteomes" id="UP000664277"/>
    </source>
</evidence>